<feature type="transmembrane region" description="Helical" evidence="1">
    <location>
        <begin position="28"/>
        <end position="49"/>
    </location>
</feature>
<accession>E7MLV9</accession>
<dbReference type="AlphaFoldDB" id="E7MLV9"/>
<dbReference type="STRING" id="706433.HMPREF9430_00522"/>
<comment type="caution">
    <text evidence="2">The sequence shown here is derived from an EMBL/GenBank/DDBJ whole genome shotgun (WGS) entry which is preliminary data.</text>
</comment>
<evidence type="ECO:0000313" key="3">
    <source>
        <dbReference type="Proteomes" id="UP000004097"/>
    </source>
</evidence>
<evidence type="ECO:0000256" key="1">
    <source>
        <dbReference type="SAM" id="Phobius"/>
    </source>
</evidence>
<gene>
    <name evidence="2" type="ORF">HMPREF9430_00522</name>
</gene>
<sequence length="57" mass="6702">MLVLLWAGIFLYVMTENAERRMLYHMKKLVQVICDLLFSMMIGCSLATVSKKMRRSM</sequence>
<protein>
    <submittedName>
        <fullName evidence="2">Uncharacterized protein</fullName>
    </submittedName>
</protein>
<proteinExistence type="predicted"/>
<keyword evidence="1" id="KW-0472">Membrane</keyword>
<keyword evidence="1" id="KW-0812">Transmembrane</keyword>
<name>E7MLV9_9FIRM</name>
<dbReference type="EMBL" id="AECQ01000007">
    <property type="protein sequence ID" value="EFW24965.1"/>
    <property type="molecule type" value="Genomic_DNA"/>
</dbReference>
<reference evidence="2 3" key="1">
    <citation type="submission" date="2010-08" db="EMBL/GenBank/DDBJ databases">
        <authorList>
            <person name="Weinstock G."/>
            <person name="Sodergren E."/>
            <person name="Clifton S."/>
            <person name="Fulton L."/>
            <person name="Fulton B."/>
            <person name="Courtney L."/>
            <person name="Fronick C."/>
            <person name="Harrison M."/>
            <person name="Strong C."/>
            <person name="Farmer C."/>
            <person name="Delahaunty K."/>
            <person name="Markovic C."/>
            <person name="Hall O."/>
            <person name="Minx P."/>
            <person name="Tomlinson C."/>
            <person name="Mitreva M."/>
            <person name="Hou S."/>
            <person name="Chen J."/>
            <person name="Wollam A."/>
            <person name="Pepin K.H."/>
            <person name="Johnson M."/>
            <person name="Bhonagiri V."/>
            <person name="Zhang X."/>
            <person name="Suruliraj S."/>
            <person name="Warren W."/>
            <person name="Chinwalla A."/>
            <person name="Mardis E.R."/>
            <person name="Wilson R.K."/>
        </authorList>
    </citation>
    <scope>NUCLEOTIDE SEQUENCE [LARGE SCALE GENOMIC DNA]</scope>
    <source>
        <strain evidence="2 3">F0204</strain>
    </source>
</reference>
<dbReference type="Proteomes" id="UP000004097">
    <property type="component" value="Unassembled WGS sequence"/>
</dbReference>
<organism evidence="2 3">
    <name type="scientific">Solobacterium moorei F0204</name>
    <dbReference type="NCBI Taxonomy" id="706433"/>
    <lineage>
        <taxon>Bacteria</taxon>
        <taxon>Bacillati</taxon>
        <taxon>Bacillota</taxon>
        <taxon>Erysipelotrichia</taxon>
        <taxon>Erysipelotrichales</taxon>
        <taxon>Erysipelotrichaceae</taxon>
        <taxon>Solobacterium</taxon>
    </lineage>
</organism>
<keyword evidence="1" id="KW-1133">Transmembrane helix</keyword>
<dbReference type="HOGENOM" id="CLU_2994336_0_0_9"/>
<evidence type="ECO:0000313" key="2">
    <source>
        <dbReference type="EMBL" id="EFW24965.1"/>
    </source>
</evidence>
<keyword evidence="3" id="KW-1185">Reference proteome</keyword>